<feature type="transmembrane region" description="Helical" evidence="1">
    <location>
        <begin position="211"/>
        <end position="241"/>
    </location>
</feature>
<accession>A0AAV7T188</accession>
<evidence type="ECO:0000313" key="3">
    <source>
        <dbReference type="Proteomes" id="UP001066276"/>
    </source>
</evidence>
<keyword evidence="1" id="KW-1133">Transmembrane helix</keyword>
<keyword evidence="1" id="KW-0472">Membrane</keyword>
<evidence type="ECO:0000256" key="1">
    <source>
        <dbReference type="SAM" id="Phobius"/>
    </source>
</evidence>
<gene>
    <name evidence="2" type="ORF">NDU88_002053</name>
</gene>
<name>A0AAV7T188_PLEWA</name>
<organism evidence="2 3">
    <name type="scientific">Pleurodeles waltl</name>
    <name type="common">Iberian ribbed newt</name>
    <dbReference type="NCBI Taxonomy" id="8319"/>
    <lineage>
        <taxon>Eukaryota</taxon>
        <taxon>Metazoa</taxon>
        <taxon>Chordata</taxon>
        <taxon>Craniata</taxon>
        <taxon>Vertebrata</taxon>
        <taxon>Euteleostomi</taxon>
        <taxon>Amphibia</taxon>
        <taxon>Batrachia</taxon>
        <taxon>Caudata</taxon>
        <taxon>Salamandroidea</taxon>
        <taxon>Salamandridae</taxon>
        <taxon>Pleurodelinae</taxon>
        <taxon>Pleurodeles</taxon>
    </lineage>
</organism>
<evidence type="ECO:0000313" key="2">
    <source>
        <dbReference type="EMBL" id="KAJ1170172.1"/>
    </source>
</evidence>
<dbReference type="Proteomes" id="UP001066276">
    <property type="component" value="Chromosome 4_1"/>
</dbReference>
<protein>
    <submittedName>
        <fullName evidence="2">Uncharacterized protein</fullName>
    </submittedName>
</protein>
<proteinExistence type="predicted"/>
<feature type="transmembrane region" description="Helical" evidence="1">
    <location>
        <begin position="88"/>
        <end position="106"/>
    </location>
</feature>
<reference evidence="2" key="1">
    <citation type="journal article" date="2022" name="bioRxiv">
        <title>Sequencing and chromosome-scale assembly of the giantPleurodeles waltlgenome.</title>
        <authorList>
            <person name="Brown T."/>
            <person name="Elewa A."/>
            <person name="Iarovenko S."/>
            <person name="Subramanian E."/>
            <person name="Araus A.J."/>
            <person name="Petzold A."/>
            <person name="Susuki M."/>
            <person name="Suzuki K.-i.T."/>
            <person name="Hayashi T."/>
            <person name="Toyoda A."/>
            <person name="Oliveira C."/>
            <person name="Osipova E."/>
            <person name="Leigh N.D."/>
            <person name="Simon A."/>
            <person name="Yun M.H."/>
        </authorList>
    </citation>
    <scope>NUCLEOTIDE SEQUENCE</scope>
    <source>
        <strain evidence="2">20211129_DDA</strain>
        <tissue evidence="2">Liver</tissue>
    </source>
</reference>
<keyword evidence="3" id="KW-1185">Reference proteome</keyword>
<comment type="caution">
    <text evidence="2">The sequence shown here is derived from an EMBL/GenBank/DDBJ whole genome shotgun (WGS) entry which is preliminary data.</text>
</comment>
<dbReference type="EMBL" id="JANPWB010000007">
    <property type="protein sequence ID" value="KAJ1170172.1"/>
    <property type="molecule type" value="Genomic_DNA"/>
</dbReference>
<dbReference type="AlphaFoldDB" id="A0AAV7T188"/>
<feature type="transmembrane region" description="Helical" evidence="1">
    <location>
        <begin position="51"/>
        <end position="68"/>
    </location>
</feature>
<keyword evidence="1" id="KW-0812">Transmembrane</keyword>
<sequence length="243" mass="26175">MKKCILSDYRLVGPIRCGQTCSPWYASSMKEGEHYPLTVPPSFTVFSIKNLSMGLITFTVVAGFSPMRKVHPSVTPARYWCYQNPVGTVGNSEFLAICAVVVGAILKSGKSDMAMRYSVPLPFSTDTAPAGSASNLPPFCPPVDSSSKALPPDPQSTPTAAVSLRHREQGAGRMEPLSVPQKLCFLPPMLIPGCHFRSSPMSGFTLVQPRVVLGVAAYPVLLCCHVVIGHINVALIFWVILPV</sequence>